<dbReference type="GO" id="GO:0008233">
    <property type="term" value="F:peptidase activity"/>
    <property type="evidence" value="ECO:0007669"/>
    <property type="project" value="UniProtKB-KW"/>
</dbReference>
<evidence type="ECO:0000256" key="2">
    <source>
        <dbReference type="SAM" id="SignalP"/>
    </source>
</evidence>
<dbReference type="EMBL" id="MU006596">
    <property type="protein sequence ID" value="KAF2743545.1"/>
    <property type="molecule type" value="Genomic_DNA"/>
</dbReference>
<feature type="transmembrane region" description="Helical" evidence="1">
    <location>
        <begin position="419"/>
        <end position="442"/>
    </location>
</feature>
<keyword evidence="4" id="KW-0645">Protease</keyword>
<feature type="signal peptide" evidence="2">
    <location>
        <begin position="1"/>
        <end position="20"/>
    </location>
</feature>
<keyword evidence="1" id="KW-0812">Transmembrane</keyword>
<dbReference type="PROSITE" id="PS51767">
    <property type="entry name" value="PEPTIDASE_A1"/>
    <property type="match status" value="1"/>
</dbReference>
<evidence type="ECO:0000256" key="1">
    <source>
        <dbReference type="SAM" id="Phobius"/>
    </source>
</evidence>
<dbReference type="AlphaFoldDB" id="A0A6A6UZE0"/>
<dbReference type="InterPro" id="IPR033121">
    <property type="entry name" value="PEPTIDASE_A1"/>
</dbReference>
<gene>
    <name evidence="4" type="ORF">M011DRAFT_461579</name>
</gene>
<keyword evidence="5" id="KW-1185">Reference proteome</keyword>
<evidence type="ECO:0000259" key="3">
    <source>
        <dbReference type="PROSITE" id="PS51767"/>
    </source>
</evidence>
<dbReference type="Gene3D" id="2.40.70.10">
    <property type="entry name" value="Acid Proteases"/>
    <property type="match status" value="2"/>
</dbReference>
<reference evidence="4" key="1">
    <citation type="journal article" date="2020" name="Stud. Mycol.">
        <title>101 Dothideomycetes genomes: a test case for predicting lifestyles and emergence of pathogens.</title>
        <authorList>
            <person name="Haridas S."/>
            <person name="Albert R."/>
            <person name="Binder M."/>
            <person name="Bloem J."/>
            <person name="Labutti K."/>
            <person name="Salamov A."/>
            <person name="Andreopoulos B."/>
            <person name="Baker S."/>
            <person name="Barry K."/>
            <person name="Bills G."/>
            <person name="Bluhm B."/>
            <person name="Cannon C."/>
            <person name="Castanera R."/>
            <person name="Culley D."/>
            <person name="Daum C."/>
            <person name="Ezra D."/>
            <person name="Gonzalez J."/>
            <person name="Henrissat B."/>
            <person name="Kuo A."/>
            <person name="Liang C."/>
            <person name="Lipzen A."/>
            <person name="Lutzoni F."/>
            <person name="Magnuson J."/>
            <person name="Mondo S."/>
            <person name="Nolan M."/>
            <person name="Ohm R."/>
            <person name="Pangilinan J."/>
            <person name="Park H.-J."/>
            <person name="Ramirez L."/>
            <person name="Alfaro M."/>
            <person name="Sun H."/>
            <person name="Tritt A."/>
            <person name="Yoshinaga Y."/>
            <person name="Zwiers L.-H."/>
            <person name="Turgeon B."/>
            <person name="Goodwin S."/>
            <person name="Spatafora J."/>
            <person name="Crous P."/>
            <person name="Grigoriev I."/>
        </authorList>
    </citation>
    <scope>NUCLEOTIDE SEQUENCE</scope>
    <source>
        <strain evidence="4">CBS 119925</strain>
    </source>
</reference>
<name>A0A6A6UZE0_9PLEO</name>
<protein>
    <submittedName>
        <fullName evidence="4">Acid protease</fullName>
    </submittedName>
</protein>
<evidence type="ECO:0000313" key="4">
    <source>
        <dbReference type="EMBL" id="KAF2743545.1"/>
    </source>
</evidence>
<sequence length="501" mass="54983">MASLAVYLSATVLFAQSTVAFDCSKKPIYVDIHRRAVHESSEFQYGSFIGVGTPAQNHSLWPSLSQNHTSFATLDYCNNSTLRNCDTSTGGRFTPQDSTSLTLNDDMRSLDPNHNSSLFSTSLAQDTLRLYTHYLETDPASQTLVNNTTIALAETGVISPGIVGMGPSSSLLSSLASQEIIAARTYSLYIGQAFARAGGAVNGSNVFGGYDAGRFTEPVHTYAMKDTSASPFTVTVKDIVITLPDASTVSLLDSARFPSTGNATTAKPAPFEAQISTHQYPLSLPYSITQNFMQHVQASEDPDNTWGDSSLRTSADFVPGTTMTMILDDGFSVTLPSEVLSNASNITPIQSRSPSSTQPFYLGAAFLTQVYLMADYESKAFYLAPAVQKNNYVMPQTFCPRSVPTPYVRNVQPRFVKEGLIGAVIGGVVGFAGLTLMAWMFLRAWLRRRDMREREVEEGGGKVWMKKVGLGKKERVKVEEMEVEFEGPPRREKTAWRWWRK</sequence>
<keyword evidence="4" id="KW-0378">Hydrolase</keyword>
<dbReference type="OrthoDB" id="5361565at2759"/>
<keyword evidence="2" id="KW-0732">Signal</keyword>
<feature type="domain" description="Peptidase A1" evidence="3">
    <location>
        <begin position="45"/>
        <end position="384"/>
    </location>
</feature>
<dbReference type="InterPro" id="IPR021109">
    <property type="entry name" value="Peptidase_aspartic_dom_sf"/>
</dbReference>
<evidence type="ECO:0000313" key="5">
    <source>
        <dbReference type="Proteomes" id="UP000799440"/>
    </source>
</evidence>
<accession>A0A6A6UZE0</accession>
<dbReference type="SUPFAM" id="SSF50630">
    <property type="entry name" value="Acid proteases"/>
    <property type="match status" value="1"/>
</dbReference>
<feature type="chain" id="PRO_5025667563" evidence="2">
    <location>
        <begin position="21"/>
        <end position="501"/>
    </location>
</feature>
<dbReference type="GO" id="GO:0006508">
    <property type="term" value="P:proteolysis"/>
    <property type="evidence" value="ECO:0007669"/>
    <property type="project" value="UniProtKB-KW"/>
</dbReference>
<organism evidence="4 5">
    <name type="scientific">Sporormia fimetaria CBS 119925</name>
    <dbReference type="NCBI Taxonomy" id="1340428"/>
    <lineage>
        <taxon>Eukaryota</taxon>
        <taxon>Fungi</taxon>
        <taxon>Dikarya</taxon>
        <taxon>Ascomycota</taxon>
        <taxon>Pezizomycotina</taxon>
        <taxon>Dothideomycetes</taxon>
        <taxon>Pleosporomycetidae</taxon>
        <taxon>Pleosporales</taxon>
        <taxon>Sporormiaceae</taxon>
        <taxon>Sporormia</taxon>
    </lineage>
</organism>
<dbReference type="Pfam" id="PF00026">
    <property type="entry name" value="Asp"/>
    <property type="match status" value="1"/>
</dbReference>
<dbReference type="Proteomes" id="UP000799440">
    <property type="component" value="Unassembled WGS sequence"/>
</dbReference>
<keyword evidence="1" id="KW-0472">Membrane</keyword>
<proteinExistence type="predicted"/>
<keyword evidence="1" id="KW-1133">Transmembrane helix</keyword>